<accession>S3CTI4</accession>
<reference evidence="4 5" key="1">
    <citation type="journal article" date="2013" name="BMC Genomics">
        <title>The genome and transcriptome of the pine saprophyte Ophiostoma piceae, and a comparison with the bark beetle-associated pine pathogen Grosmannia clavigera.</title>
        <authorList>
            <person name="Haridas S."/>
            <person name="Wang Y."/>
            <person name="Lim L."/>
            <person name="Massoumi Alamouti S."/>
            <person name="Jackman S."/>
            <person name="Docking R."/>
            <person name="Robertson G."/>
            <person name="Birol I."/>
            <person name="Bohlmann J."/>
            <person name="Breuil C."/>
        </authorList>
    </citation>
    <scope>NUCLEOTIDE SEQUENCE [LARGE SCALE GENOMIC DNA]</scope>
    <source>
        <strain evidence="4 5">UAMH 11346</strain>
    </source>
</reference>
<dbReference type="InterPro" id="IPR000504">
    <property type="entry name" value="RRM_dom"/>
</dbReference>
<dbReference type="eggNOG" id="ENOG502S4TA">
    <property type="taxonomic scope" value="Eukaryota"/>
</dbReference>
<name>S3CTI4_OPHP1</name>
<proteinExistence type="predicted"/>
<feature type="compositionally biased region" description="Basic and acidic residues" evidence="2">
    <location>
        <begin position="105"/>
        <end position="180"/>
    </location>
</feature>
<feature type="region of interest" description="Disordered" evidence="2">
    <location>
        <begin position="78"/>
        <end position="180"/>
    </location>
</feature>
<dbReference type="HOGENOM" id="CLU_078549_0_1_1"/>
<evidence type="ECO:0000313" key="5">
    <source>
        <dbReference type="Proteomes" id="UP000016923"/>
    </source>
</evidence>
<dbReference type="PROSITE" id="PS50102">
    <property type="entry name" value="RRM"/>
    <property type="match status" value="1"/>
</dbReference>
<feature type="domain" description="RRM" evidence="3">
    <location>
        <begin position="1"/>
        <end position="75"/>
    </location>
</feature>
<dbReference type="Gene3D" id="3.30.70.330">
    <property type="match status" value="1"/>
</dbReference>
<evidence type="ECO:0000259" key="3">
    <source>
        <dbReference type="PROSITE" id="PS50102"/>
    </source>
</evidence>
<dbReference type="InterPro" id="IPR012677">
    <property type="entry name" value="Nucleotide-bd_a/b_plait_sf"/>
</dbReference>
<protein>
    <submittedName>
        <fullName evidence="4">Pre-mrna splicing factor</fullName>
    </submittedName>
</protein>
<dbReference type="AlphaFoldDB" id="S3CTI4"/>
<dbReference type="SUPFAM" id="SSF54928">
    <property type="entry name" value="RNA-binding domain, RBD"/>
    <property type="match status" value="1"/>
</dbReference>
<keyword evidence="5" id="KW-1185">Reference proteome</keyword>
<dbReference type="InterPro" id="IPR050907">
    <property type="entry name" value="SRSF"/>
</dbReference>
<dbReference type="PANTHER" id="PTHR23147">
    <property type="entry name" value="SERINE/ARGININE RICH SPLICING FACTOR"/>
    <property type="match status" value="1"/>
</dbReference>
<dbReference type="GO" id="GO:0003723">
    <property type="term" value="F:RNA binding"/>
    <property type="evidence" value="ECO:0007669"/>
    <property type="project" value="UniProtKB-UniRule"/>
</dbReference>
<dbReference type="VEuPathDB" id="FungiDB:F503_05103"/>
<sequence>MPSSSIDVDRPPIASNMFPYGRLVRCDIPAPRSASSRLFAFVEYEDRRDADDAYHDMHNKRLGRDDMLKIEWARTPPSASWRFDSGRDRDRRRSPRRGGRSPSPRRRDYSPRKDDRRDRDYDRRDRGDRSRSPEHRDRDRDLKEDRDERRESVTNGDDHKERERIDSPPPPTHDDLDVAE</sequence>
<evidence type="ECO:0000256" key="1">
    <source>
        <dbReference type="PROSITE-ProRule" id="PRU00176"/>
    </source>
</evidence>
<dbReference type="OMA" id="PLIRCDV"/>
<keyword evidence="1" id="KW-0694">RNA-binding</keyword>
<dbReference type="InterPro" id="IPR035979">
    <property type="entry name" value="RBD_domain_sf"/>
</dbReference>
<dbReference type="EMBL" id="KE148146">
    <property type="protein sequence ID" value="EPE10008.1"/>
    <property type="molecule type" value="Genomic_DNA"/>
</dbReference>
<evidence type="ECO:0000313" key="4">
    <source>
        <dbReference type="EMBL" id="EPE10008.1"/>
    </source>
</evidence>
<organism evidence="4 5">
    <name type="scientific">Ophiostoma piceae (strain UAMH 11346)</name>
    <name type="common">Sap stain fungus</name>
    <dbReference type="NCBI Taxonomy" id="1262450"/>
    <lineage>
        <taxon>Eukaryota</taxon>
        <taxon>Fungi</taxon>
        <taxon>Dikarya</taxon>
        <taxon>Ascomycota</taxon>
        <taxon>Pezizomycotina</taxon>
        <taxon>Sordariomycetes</taxon>
        <taxon>Sordariomycetidae</taxon>
        <taxon>Ophiostomatales</taxon>
        <taxon>Ophiostomataceae</taxon>
        <taxon>Ophiostoma</taxon>
    </lineage>
</organism>
<dbReference type="STRING" id="1262450.S3CTI4"/>
<dbReference type="Pfam" id="PF00076">
    <property type="entry name" value="RRM_1"/>
    <property type="match status" value="1"/>
</dbReference>
<dbReference type="Proteomes" id="UP000016923">
    <property type="component" value="Unassembled WGS sequence"/>
</dbReference>
<dbReference type="OrthoDB" id="5970at2759"/>
<evidence type="ECO:0000256" key="2">
    <source>
        <dbReference type="SAM" id="MobiDB-lite"/>
    </source>
</evidence>
<gene>
    <name evidence="4" type="ORF">F503_05103</name>
</gene>